<dbReference type="OrthoDB" id="5872655at2759"/>
<keyword evidence="4" id="KW-1185">Reference proteome</keyword>
<evidence type="ECO:0000313" key="3">
    <source>
        <dbReference type="EMBL" id="EGT54257.1"/>
    </source>
</evidence>
<dbReference type="AlphaFoldDB" id="G0MFR8"/>
<reference evidence="4" key="1">
    <citation type="submission" date="2011-07" db="EMBL/GenBank/DDBJ databases">
        <authorList>
            <consortium name="Caenorhabditis brenneri Sequencing and Analysis Consortium"/>
            <person name="Wilson R.K."/>
        </authorList>
    </citation>
    <scope>NUCLEOTIDE SEQUENCE [LARGE SCALE GENOMIC DNA]</scope>
    <source>
        <strain evidence="4">PB2801</strain>
    </source>
</reference>
<proteinExistence type="predicted"/>
<evidence type="ECO:0000313" key="4">
    <source>
        <dbReference type="Proteomes" id="UP000008068"/>
    </source>
</evidence>
<keyword evidence="2" id="KW-1133">Transmembrane helix</keyword>
<feature type="transmembrane region" description="Helical" evidence="2">
    <location>
        <begin position="36"/>
        <end position="59"/>
    </location>
</feature>
<gene>
    <name evidence="3" type="ORF">CAEBREN_28274</name>
</gene>
<feature type="region of interest" description="Disordered" evidence="1">
    <location>
        <begin position="121"/>
        <end position="191"/>
    </location>
</feature>
<dbReference type="eggNOG" id="ENOG502THIE">
    <property type="taxonomic scope" value="Eukaryota"/>
</dbReference>
<sequence>MPNPTTASSDLPTATRFLHIGNDVEIKLVSFVYYPMWFWVVIAAGFMFCTVSCAVWFFCAMYRLRKEKPCNHPVYEAKTIVNKDGEEKIDKTAAAKSEKHCKKVGALSEAESLAKSFKSVRSKKSTKSSRKSSKKSIKKSSKEPVDDNDDKPKTEENQDEKRDQDNGKSGKSKASRKSSRKDGGRDCVLDIEGEEVHQEESVFRKVRWSALSQIFNLIFV</sequence>
<dbReference type="FunCoup" id="G0MFR8">
    <property type="interactions" value="370"/>
</dbReference>
<evidence type="ECO:0000256" key="1">
    <source>
        <dbReference type="SAM" id="MobiDB-lite"/>
    </source>
</evidence>
<feature type="compositionally biased region" description="Basic residues" evidence="1">
    <location>
        <begin position="121"/>
        <end position="139"/>
    </location>
</feature>
<dbReference type="Proteomes" id="UP000008068">
    <property type="component" value="Unassembled WGS sequence"/>
</dbReference>
<evidence type="ECO:0000256" key="2">
    <source>
        <dbReference type="SAM" id="Phobius"/>
    </source>
</evidence>
<feature type="compositionally biased region" description="Basic residues" evidence="1">
    <location>
        <begin position="170"/>
        <end position="179"/>
    </location>
</feature>
<keyword evidence="2" id="KW-0812">Transmembrane</keyword>
<dbReference type="STRING" id="135651.G0MFR8"/>
<keyword evidence="2" id="KW-0472">Membrane</keyword>
<accession>G0MFR8</accession>
<name>G0MFR8_CAEBE</name>
<organism evidence="4">
    <name type="scientific">Caenorhabditis brenneri</name>
    <name type="common">Nematode worm</name>
    <dbReference type="NCBI Taxonomy" id="135651"/>
    <lineage>
        <taxon>Eukaryota</taxon>
        <taxon>Metazoa</taxon>
        <taxon>Ecdysozoa</taxon>
        <taxon>Nematoda</taxon>
        <taxon>Chromadorea</taxon>
        <taxon>Rhabditida</taxon>
        <taxon>Rhabditina</taxon>
        <taxon>Rhabditomorpha</taxon>
        <taxon>Rhabditoidea</taxon>
        <taxon>Rhabditidae</taxon>
        <taxon>Peloderinae</taxon>
        <taxon>Caenorhabditis</taxon>
    </lineage>
</organism>
<dbReference type="HOGENOM" id="CLU_108635_0_0_1"/>
<dbReference type="EMBL" id="GL379792">
    <property type="protein sequence ID" value="EGT54257.1"/>
    <property type="molecule type" value="Genomic_DNA"/>
</dbReference>
<dbReference type="InParanoid" id="G0MFR8"/>
<feature type="compositionally biased region" description="Basic and acidic residues" evidence="1">
    <location>
        <begin position="140"/>
        <end position="168"/>
    </location>
</feature>
<protein>
    <submittedName>
        <fullName evidence="3">Uncharacterized protein</fullName>
    </submittedName>
</protein>
<feature type="compositionally biased region" description="Basic and acidic residues" evidence="1">
    <location>
        <begin position="180"/>
        <end position="191"/>
    </location>
</feature>